<reference evidence="2 3" key="1">
    <citation type="submission" date="2018-03" db="EMBL/GenBank/DDBJ databases">
        <title>Arenimonas caeni sp. nov., isolated from activated sludge.</title>
        <authorList>
            <person name="Liu H."/>
        </authorList>
    </citation>
    <scope>NUCLEOTIDE SEQUENCE [LARGE SCALE GENOMIC DNA]</scope>
    <source>
        <strain evidence="3">z29</strain>
    </source>
</reference>
<dbReference type="EMBL" id="PVLF01000001">
    <property type="protein sequence ID" value="PRH83696.1"/>
    <property type="molecule type" value="Genomic_DNA"/>
</dbReference>
<proteinExistence type="predicted"/>
<organism evidence="2 3">
    <name type="scientific">Arenimonas caeni</name>
    <dbReference type="NCBI Taxonomy" id="2058085"/>
    <lineage>
        <taxon>Bacteria</taxon>
        <taxon>Pseudomonadati</taxon>
        <taxon>Pseudomonadota</taxon>
        <taxon>Gammaproteobacteria</taxon>
        <taxon>Lysobacterales</taxon>
        <taxon>Lysobacteraceae</taxon>
        <taxon>Arenimonas</taxon>
    </lineage>
</organism>
<keyword evidence="1" id="KW-0812">Transmembrane</keyword>
<name>A0A2P6MCJ9_9GAMM</name>
<dbReference type="RefSeq" id="WP_106989084.1">
    <property type="nucleotide sequence ID" value="NZ_KZ679084.1"/>
</dbReference>
<keyword evidence="1" id="KW-0472">Membrane</keyword>
<evidence type="ECO:0008006" key="4">
    <source>
        <dbReference type="Google" id="ProtNLM"/>
    </source>
</evidence>
<keyword evidence="1" id="KW-1133">Transmembrane helix</keyword>
<evidence type="ECO:0000256" key="1">
    <source>
        <dbReference type="SAM" id="Phobius"/>
    </source>
</evidence>
<evidence type="ECO:0000313" key="2">
    <source>
        <dbReference type="EMBL" id="PRH83696.1"/>
    </source>
</evidence>
<feature type="transmembrane region" description="Helical" evidence="1">
    <location>
        <begin position="12"/>
        <end position="35"/>
    </location>
</feature>
<keyword evidence="3" id="KW-1185">Reference proteome</keyword>
<protein>
    <recommendedName>
        <fullName evidence="4">DUF4064 domain-containing protein</fullName>
    </recommendedName>
</protein>
<evidence type="ECO:0000313" key="3">
    <source>
        <dbReference type="Proteomes" id="UP000241736"/>
    </source>
</evidence>
<dbReference type="OrthoDB" id="7029557at2"/>
<gene>
    <name evidence="2" type="ORF">C6N40_00700</name>
</gene>
<feature type="transmembrane region" description="Helical" evidence="1">
    <location>
        <begin position="93"/>
        <end position="113"/>
    </location>
</feature>
<dbReference type="Proteomes" id="UP000241736">
    <property type="component" value="Unassembled WGS sequence"/>
</dbReference>
<comment type="caution">
    <text evidence="2">The sequence shown here is derived from an EMBL/GenBank/DDBJ whole genome shotgun (WGS) entry which is preliminary data.</text>
</comment>
<feature type="transmembrane region" description="Helical" evidence="1">
    <location>
        <begin position="55"/>
        <end position="81"/>
    </location>
</feature>
<sequence length="114" mass="11574">MNTVATPIKHSGLGIASTVIAVLAGLVMLGAIFYAGYVGMNEPGGQLSETDPRAITIGVLMLGSMAVLLLGAILGIAGLFVGERKRVFSWIGLVLNALPILGGLALILLGLAMS</sequence>
<accession>A0A2P6MCJ9</accession>
<dbReference type="AlphaFoldDB" id="A0A2P6MCJ9"/>